<dbReference type="EMBL" id="NBTX02000004">
    <property type="protein sequence ID" value="PNL60571.1"/>
    <property type="molecule type" value="Genomic_DNA"/>
</dbReference>
<evidence type="ECO:0008006" key="3">
    <source>
        <dbReference type="Google" id="ProtNLM"/>
    </source>
</evidence>
<dbReference type="Pfam" id="PF23131">
    <property type="entry name" value="DotY"/>
    <property type="match status" value="1"/>
</dbReference>
<evidence type="ECO:0000313" key="1">
    <source>
        <dbReference type="EMBL" id="PNL60571.1"/>
    </source>
</evidence>
<dbReference type="GeneID" id="98067186"/>
<protein>
    <recommendedName>
        <fullName evidence="3">Substrate of the Dot/Icm secretion system</fullName>
    </recommendedName>
</protein>
<proteinExistence type="predicted"/>
<organism evidence="1 2">
    <name type="scientific">Legionella anisa</name>
    <dbReference type="NCBI Taxonomy" id="28082"/>
    <lineage>
        <taxon>Bacteria</taxon>
        <taxon>Pseudomonadati</taxon>
        <taxon>Pseudomonadota</taxon>
        <taxon>Gammaproteobacteria</taxon>
        <taxon>Legionellales</taxon>
        <taxon>Legionellaceae</taxon>
        <taxon>Legionella</taxon>
    </lineage>
</organism>
<dbReference type="RefSeq" id="WP_019235138.1">
    <property type="nucleotide sequence ID" value="NZ_CAAAHR010000050.1"/>
</dbReference>
<dbReference type="InterPro" id="IPR056465">
    <property type="entry name" value="DotY"/>
</dbReference>
<reference evidence="1" key="1">
    <citation type="submission" date="2017-12" db="EMBL/GenBank/DDBJ databases">
        <title>FDA dAtabase for Regulatory Grade micrObial Sequences (FDA-ARGOS): Supporting development and validation of Infectious Disease Dx tests.</title>
        <authorList>
            <person name="Kerrigan L."/>
            <person name="Tallon L.J."/>
            <person name="Sadzewicz L."/>
            <person name="Sengamalay N."/>
            <person name="Ott S."/>
            <person name="Godinez A."/>
            <person name="Nagaraj S."/>
            <person name="Vavikolanu K."/>
            <person name="Vyas G."/>
            <person name="Nadendla S."/>
            <person name="Aluvathingal J."/>
            <person name="Sichtig H."/>
        </authorList>
    </citation>
    <scope>NUCLEOTIDE SEQUENCE [LARGE SCALE GENOMIC DNA]</scope>
    <source>
        <strain evidence="1">FDAARGOS_200</strain>
    </source>
</reference>
<keyword evidence="2" id="KW-1185">Reference proteome</keyword>
<name>A0AAX0WTM7_9GAMM</name>
<accession>A0AAX0WTM7</accession>
<gene>
    <name evidence="1" type="ORF">A6J39_004730</name>
</gene>
<dbReference type="Proteomes" id="UP000192511">
    <property type="component" value="Unassembled WGS sequence"/>
</dbReference>
<sequence length="269" mass="30630">MSATVSALVTTKDRFLPSREDLLRAMQSAEKSPEAARYLRDQVHQIVEKSRHYNKDPEAKALAQQVLKAVDEFTQLVEYKFSQESQVWSGKPPKSTFDQMQTQIAKQAGAEISKKNFERIRFDYGINEEGHFVRGYGPTKKGDPALGDDTVESLDRLFNAWLANDHQVITREGYFLKKDETGKERQLTRNEVEALMEDSAKEFKEYLKRSGIETELVSQQKDYPGEHRLEDAKKKAAQERVEQVAEVQEIEQIEVEVERTTAPGASGGS</sequence>
<comment type="caution">
    <text evidence="1">The sequence shown here is derived from an EMBL/GenBank/DDBJ whole genome shotgun (WGS) entry which is preliminary data.</text>
</comment>
<dbReference type="AlphaFoldDB" id="A0AAX0WTM7"/>
<dbReference type="CDD" id="cd22643">
    <property type="entry name" value="DotY_NTD"/>
    <property type="match status" value="1"/>
</dbReference>
<evidence type="ECO:0000313" key="2">
    <source>
        <dbReference type="Proteomes" id="UP000192511"/>
    </source>
</evidence>
<dbReference type="InterPro" id="IPR049927">
    <property type="entry name" value="DotY_N"/>
</dbReference>